<dbReference type="Proteomes" id="UP001060085">
    <property type="component" value="Linkage Group LG02"/>
</dbReference>
<dbReference type="EMBL" id="CM044702">
    <property type="protein sequence ID" value="KAI5678007.1"/>
    <property type="molecule type" value="Genomic_DNA"/>
</dbReference>
<accession>A0ACC0BZ62</accession>
<name>A0ACC0BZ62_CATRO</name>
<evidence type="ECO:0000313" key="2">
    <source>
        <dbReference type="Proteomes" id="UP001060085"/>
    </source>
</evidence>
<reference evidence="2" key="1">
    <citation type="journal article" date="2023" name="Nat. Plants">
        <title>Single-cell RNA sequencing provides a high-resolution roadmap for understanding the multicellular compartmentation of specialized metabolism.</title>
        <authorList>
            <person name="Sun S."/>
            <person name="Shen X."/>
            <person name="Li Y."/>
            <person name="Li Y."/>
            <person name="Wang S."/>
            <person name="Li R."/>
            <person name="Zhang H."/>
            <person name="Shen G."/>
            <person name="Guo B."/>
            <person name="Wei J."/>
            <person name="Xu J."/>
            <person name="St-Pierre B."/>
            <person name="Chen S."/>
            <person name="Sun C."/>
        </authorList>
    </citation>
    <scope>NUCLEOTIDE SEQUENCE [LARGE SCALE GENOMIC DNA]</scope>
</reference>
<proteinExistence type="predicted"/>
<evidence type="ECO:0000313" key="1">
    <source>
        <dbReference type="EMBL" id="KAI5678007.1"/>
    </source>
</evidence>
<organism evidence="1 2">
    <name type="scientific">Catharanthus roseus</name>
    <name type="common">Madagascar periwinkle</name>
    <name type="synonym">Vinca rosea</name>
    <dbReference type="NCBI Taxonomy" id="4058"/>
    <lineage>
        <taxon>Eukaryota</taxon>
        <taxon>Viridiplantae</taxon>
        <taxon>Streptophyta</taxon>
        <taxon>Embryophyta</taxon>
        <taxon>Tracheophyta</taxon>
        <taxon>Spermatophyta</taxon>
        <taxon>Magnoliopsida</taxon>
        <taxon>eudicotyledons</taxon>
        <taxon>Gunneridae</taxon>
        <taxon>Pentapetalae</taxon>
        <taxon>asterids</taxon>
        <taxon>lamiids</taxon>
        <taxon>Gentianales</taxon>
        <taxon>Apocynaceae</taxon>
        <taxon>Rauvolfioideae</taxon>
        <taxon>Vinceae</taxon>
        <taxon>Catharanthinae</taxon>
        <taxon>Catharanthus</taxon>
    </lineage>
</organism>
<protein>
    <submittedName>
        <fullName evidence="1">Uncharacterized protein</fullName>
    </submittedName>
</protein>
<keyword evidence="2" id="KW-1185">Reference proteome</keyword>
<gene>
    <name evidence="1" type="ORF">M9H77_08957</name>
</gene>
<comment type="caution">
    <text evidence="1">The sequence shown here is derived from an EMBL/GenBank/DDBJ whole genome shotgun (WGS) entry which is preliminary data.</text>
</comment>
<sequence>MASRNCKNNILSIFQFSVTLLALCLVHSGADFDRLEYALKSDHHQSLSVLVVGDWGRKGLFNQSQVAAQMGIVGEKMDIDFIISTGDNFYDDGLTGEDDPAFEESFSKVYTAPSLQKQWFSVLGNHDYRGDTLAQFSSLLTKKDKRWLCLRTHVIDAEVVDFFFIDTAPFQTKYFTDPEDHKYDWRGVLPREKYLKNQLKDLDNVLKESKAKWKVVVGHHTIQSAGHHGNTQELVDRLLPVLLENNVDLYVNGHDHCLEHISNPDSPLQFLTSGGGSKAWKGDIHEWDAKTLKFYHDGQGFMSMQFTKAEVEIKFYDIFGNVMHKWSASKGHDFM</sequence>